<reference evidence="2" key="1">
    <citation type="journal article" date="2020" name="Stud. Mycol.">
        <title>101 Dothideomycetes genomes: a test case for predicting lifestyles and emergence of pathogens.</title>
        <authorList>
            <person name="Haridas S."/>
            <person name="Albert R."/>
            <person name="Binder M."/>
            <person name="Bloem J."/>
            <person name="Labutti K."/>
            <person name="Salamov A."/>
            <person name="Andreopoulos B."/>
            <person name="Baker S."/>
            <person name="Barry K."/>
            <person name="Bills G."/>
            <person name="Bluhm B."/>
            <person name="Cannon C."/>
            <person name="Castanera R."/>
            <person name="Culley D."/>
            <person name="Daum C."/>
            <person name="Ezra D."/>
            <person name="Gonzalez J."/>
            <person name="Henrissat B."/>
            <person name="Kuo A."/>
            <person name="Liang C."/>
            <person name="Lipzen A."/>
            <person name="Lutzoni F."/>
            <person name="Magnuson J."/>
            <person name="Mondo S."/>
            <person name="Nolan M."/>
            <person name="Ohm R."/>
            <person name="Pangilinan J."/>
            <person name="Park H.-J."/>
            <person name="Ramirez L."/>
            <person name="Alfaro M."/>
            <person name="Sun H."/>
            <person name="Tritt A."/>
            <person name="Yoshinaga Y."/>
            <person name="Zwiers L.-H."/>
            <person name="Turgeon B."/>
            <person name="Goodwin S."/>
            <person name="Spatafora J."/>
            <person name="Crous P."/>
            <person name="Grigoriev I."/>
        </authorList>
    </citation>
    <scope>NUCLEOTIDE SEQUENCE</scope>
    <source>
        <strain evidence="2">CBS 627.86</strain>
    </source>
</reference>
<proteinExistence type="predicted"/>
<evidence type="ECO:0000313" key="2">
    <source>
        <dbReference type="EMBL" id="KAF2122270.1"/>
    </source>
</evidence>
<accession>A0A6A5ZRG8</accession>
<dbReference type="EMBL" id="ML977311">
    <property type="protein sequence ID" value="KAF2122270.1"/>
    <property type="molecule type" value="Genomic_DNA"/>
</dbReference>
<evidence type="ECO:0000256" key="1">
    <source>
        <dbReference type="SAM" id="MobiDB-lite"/>
    </source>
</evidence>
<gene>
    <name evidence="2" type="ORF">BDV96DRAFT_609212</name>
</gene>
<keyword evidence="3" id="KW-1185">Reference proteome</keyword>
<protein>
    <submittedName>
        <fullName evidence="2">Kinetochore complex Sim4 subunit Fta1-domain-containing protein</fullName>
    </submittedName>
</protein>
<dbReference type="Proteomes" id="UP000799770">
    <property type="component" value="Unassembled WGS sequence"/>
</dbReference>
<dbReference type="OrthoDB" id="8864979at2759"/>
<evidence type="ECO:0000313" key="3">
    <source>
        <dbReference type="Proteomes" id="UP000799770"/>
    </source>
</evidence>
<name>A0A6A5ZRG8_9PLEO</name>
<dbReference type="AlphaFoldDB" id="A0A6A5ZRG8"/>
<feature type="region of interest" description="Disordered" evidence="1">
    <location>
        <begin position="335"/>
        <end position="377"/>
    </location>
</feature>
<organism evidence="2 3">
    <name type="scientific">Lophiotrema nucula</name>
    <dbReference type="NCBI Taxonomy" id="690887"/>
    <lineage>
        <taxon>Eukaryota</taxon>
        <taxon>Fungi</taxon>
        <taxon>Dikarya</taxon>
        <taxon>Ascomycota</taxon>
        <taxon>Pezizomycotina</taxon>
        <taxon>Dothideomycetes</taxon>
        <taxon>Pleosporomycetidae</taxon>
        <taxon>Pleosporales</taxon>
        <taxon>Lophiotremataceae</taxon>
        <taxon>Lophiotrema</taxon>
    </lineage>
</organism>
<dbReference type="InterPro" id="IPR025204">
    <property type="entry name" value="CENP-L"/>
</dbReference>
<dbReference type="Pfam" id="PF13092">
    <property type="entry name" value="CENP-L"/>
    <property type="match status" value="1"/>
</dbReference>
<sequence length="377" mass="41420">MADIPIYPLYHQTYRLYRVSPLHHGDASLLNERALRTHAKRLKEQLKGDNVRGVEIDLAAAEGALANLGTLELCDWELVGDEDAWIDRYNPEASQVSSVLTPERARGVEVTLDYDQAHTYSAMLLRDPEATKSPEGFTSLPLLMVKMPAPVREIFLNYLRTSFDAHVAPLRLAPTFLTNTLETYFKHLTAAGSTQSIRDQIRQLQIQLAFPSTPSPSLLRHIDINISSADVATFLKRGRNLPDSNTSPFTAALRIYLQKHLALALSHPKVSISKIQCHSFVIQSDKIKITAPEALSETSFSDASQVPDSSAGQLAVQELYASLVKEATGSGKFLHESMLGESRDSTPSSTGSGVRRGRKRAVSTTAAGNAKTKRSRG</sequence>